<organism evidence="2">
    <name type="scientific">Anopheles coluzzii</name>
    <name type="common">African malaria mosquito</name>
    <dbReference type="NCBI Taxonomy" id="1518534"/>
    <lineage>
        <taxon>Eukaryota</taxon>
        <taxon>Metazoa</taxon>
        <taxon>Ecdysozoa</taxon>
        <taxon>Arthropoda</taxon>
        <taxon>Hexapoda</taxon>
        <taxon>Insecta</taxon>
        <taxon>Pterygota</taxon>
        <taxon>Neoptera</taxon>
        <taxon>Endopterygota</taxon>
        <taxon>Diptera</taxon>
        <taxon>Nematocera</taxon>
        <taxon>Culicoidea</taxon>
        <taxon>Culicidae</taxon>
        <taxon>Anophelinae</taxon>
        <taxon>Anopheles</taxon>
    </lineage>
</organism>
<reference evidence="2" key="1">
    <citation type="submission" date="2022-08" db="UniProtKB">
        <authorList>
            <consortium name="EnsemblMetazoa"/>
        </authorList>
    </citation>
    <scope>IDENTIFICATION</scope>
</reference>
<evidence type="ECO:0000313" key="2">
    <source>
        <dbReference type="EnsemblMetazoa" id="ACOM033397-PA.1"/>
    </source>
</evidence>
<dbReference type="Proteomes" id="UP000075882">
    <property type="component" value="Unassembled WGS sequence"/>
</dbReference>
<feature type="region of interest" description="Disordered" evidence="1">
    <location>
        <begin position="286"/>
        <end position="319"/>
    </location>
</feature>
<accession>A0A8W7PKK1</accession>
<dbReference type="EnsemblMetazoa" id="ACOM033397-RA">
    <property type="protein sequence ID" value="ACOM033397-PA.1"/>
    <property type="gene ID" value="ACOM033397"/>
</dbReference>
<sequence>MSQRTVQRQRAASVRMVPVVVRRSGRLMVMLRLMMGLLRLLVVVVRVVGARVAVRATEQGRARSLPVEPALVVLRFVRSVSVRFDPQHEQNDENDGNQGTSDNADNHRRTLLGLGVDAAALVLGEARWRVRLRVRLVRLLRFGVRRFGHLYWWWAPTVWRLVHSGTVFLPVVLVVRWQVHVHYLLLGRGRCLRVGRFADVITVPIAVADGRFGRDVLLCRELLAVEVVNTSVTSPLPDPCRQSSSSHSFSPALPLARPLAPSLPPPEDVVAVCLVGGTYTGVIRSSPDPFSNGGVHSSSSSPRQPEPAPLKIRSSITPG</sequence>
<protein>
    <submittedName>
        <fullName evidence="2">Uncharacterized protein</fullName>
    </submittedName>
</protein>
<proteinExistence type="predicted"/>
<evidence type="ECO:0000256" key="1">
    <source>
        <dbReference type="SAM" id="MobiDB-lite"/>
    </source>
</evidence>
<name>A0A8W7PKK1_ANOCL</name>
<dbReference type="AlphaFoldDB" id="A0A8W7PKK1"/>